<keyword evidence="1" id="KW-0732">Signal</keyword>
<feature type="signal peptide" evidence="1">
    <location>
        <begin position="1"/>
        <end position="18"/>
    </location>
</feature>
<dbReference type="EMBL" id="BAABBQ010000001">
    <property type="protein sequence ID" value="GAA4011003.1"/>
    <property type="molecule type" value="Genomic_DNA"/>
</dbReference>
<evidence type="ECO:0000256" key="1">
    <source>
        <dbReference type="SAM" id="SignalP"/>
    </source>
</evidence>
<name>A0ABP7SF73_9SPHN</name>
<keyword evidence="4" id="KW-1185">Reference proteome</keyword>
<dbReference type="Proteomes" id="UP001500235">
    <property type="component" value="Unassembled WGS sequence"/>
</dbReference>
<organism evidence="3 4">
    <name type="scientific">Sphingomonas swuensis</name>
    <dbReference type="NCBI Taxonomy" id="977800"/>
    <lineage>
        <taxon>Bacteria</taxon>
        <taxon>Pseudomonadati</taxon>
        <taxon>Pseudomonadota</taxon>
        <taxon>Alphaproteobacteria</taxon>
        <taxon>Sphingomonadales</taxon>
        <taxon>Sphingomonadaceae</taxon>
        <taxon>Sphingomonas</taxon>
    </lineage>
</organism>
<proteinExistence type="predicted"/>
<dbReference type="CDD" id="cd02972">
    <property type="entry name" value="DsbA_family"/>
    <property type="match status" value="1"/>
</dbReference>
<comment type="caution">
    <text evidence="3">The sequence shown here is derived from an EMBL/GenBank/DDBJ whole genome shotgun (WGS) entry which is preliminary data.</text>
</comment>
<feature type="domain" description="Thioredoxin-like fold" evidence="2">
    <location>
        <begin position="33"/>
        <end position="220"/>
    </location>
</feature>
<evidence type="ECO:0000313" key="4">
    <source>
        <dbReference type="Proteomes" id="UP001500235"/>
    </source>
</evidence>
<sequence>MLRSLLALSLLVLLGAAAPPKDWRTTGVESVAGWTFGRPGAPLLSEYASFGCPHCALFSEGAGPTINARVKAGKLRLSWRPFLIFPHDRAAAVLARCVPAPRRLAFIEALMADQKGIKARLADGQRNDAIRQRLYEAELRGPEAEAAVIADVTGLDDLAVRHGLSGARASTCLASAANHSWVTNADLTARTAGVTSTPTFFLAGKAFPGKLTPEELVAALPR</sequence>
<dbReference type="RefSeq" id="WP_344705864.1">
    <property type="nucleotide sequence ID" value="NZ_BAABBQ010000001.1"/>
</dbReference>
<reference evidence="4" key="1">
    <citation type="journal article" date="2019" name="Int. J. Syst. Evol. Microbiol.">
        <title>The Global Catalogue of Microorganisms (GCM) 10K type strain sequencing project: providing services to taxonomists for standard genome sequencing and annotation.</title>
        <authorList>
            <consortium name="The Broad Institute Genomics Platform"/>
            <consortium name="The Broad Institute Genome Sequencing Center for Infectious Disease"/>
            <person name="Wu L."/>
            <person name="Ma J."/>
        </authorList>
    </citation>
    <scope>NUCLEOTIDE SEQUENCE [LARGE SCALE GENOMIC DNA]</scope>
    <source>
        <strain evidence="4">JCM 17563</strain>
    </source>
</reference>
<accession>A0ABP7SF73</accession>
<gene>
    <name evidence="3" type="ORF">GCM10022280_05520</name>
</gene>
<dbReference type="SUPFAM" id="SSF52833">
    <property type="entry name" value="Thioredoxin-like"/>
    <property type="match status" value="1"/>
</dbReference>
<dbReference type="InterPro" id="IPR036249">
    <property type="entry name" value="Thioredoxin-like_sf"/>
</dbReference>
<evidence type="ECO:0000313" key="3">
    <source>
        <dbReference type="EMBL" id="GAA4011003.1"/>
    </source>
</evidence>
<protein>
    <recommendedName>
        <fullName evidence="2">Thioredoxin-like fold domain-containing protein</fullName>
    </recommendedName>
</protein>
<dbReference type="Pfam" id="PF13462">
    <property type="entry name" value="Thioredoxin_4"/>
    <property type="match status" value="1"/>
</dbReference>
<evidence type="ECO:0000259" key="2">
    <source>
        <dbReference type="Pfam" id="PF13462"/>
    </source>
</evidence>
<feature type="chain" id="PRO_5047005137" description="Thioredoxin-like fold domain-containing protein" evidence="1">
    <location>
        <begin position="19"/>
        <end position="222"/>
    </location>
</feature>
<dbReference type="InterPro" id="IPR012336">
    <property type="entry name" value="Thioredoxin-like_fold"/>
</dbReference>
<dbReference type="Gene3D" id="3.40.30.10">
    <property type="entry name" value="Glutaredoxin"/>
    <property type="match status" value="1"/>
</dbReference>